<comment type="cofactor">
    <cofactor evidence="1">
        <name>FAD</name>
        <dbReference type="ChEBI" id="CHEBI:57692"/>
    </cofactor>
</comment>
<evidence type="ECO:0000259" key="5">
    <source>
        <dbReference type="Pfam" id="PF07992"/>
    </source>
</evidence>
<keyword evidence="2" id="KW-0285">Flavoprotein</keyword>
<evidence type="ECO:0000256" key="3">
    <source>
        <dbReference type="ARBA" id="ARBA00022827"/>
    </source>
</evidence>
<dbReference type="InterPro" id="IPR028202">
    <property type="entry name" value="Reductase_C"/>
</dbReference>
<evidence type="ECO:0000256" key="1">
    <source>
        <dbReference type="ARBA" id="ARBA00001974"/>
    </source>
</evidence>
<dbReference type="GO" id="GO:0005737">
    <property type="term" value="C:cytoplasm"/>
    <property type="evidence" value="ECO:0007669"/>
    <property type="project" value="TreeGrafter"/>
</dbReference>
<dbReference type="OrthoDB" id="4475657at2"/>
<dbReference type="GO" id="GO:0016651">
    <property type="term" value="F:oxidoreductase activity, acting on NAD(P)H"/>
    <property type="evidence" value="ECO:0007669"/>
    <property type="project" value="TreeGrafter"/>
</dbReference>
<dbReference type="PRINTS" id="PR00411">
    <property type="entry name" value="PNDRDTASEI"/>
</dbReference>
<feature type="domain" description="FAD/NAD(P)-binding" evidence="5">
    <location>
        <begin position="6"/>
        <end position="296"/>
    </location>
</feature>
<dbReference type="SUPFAM" id="SSF51905">
    <property type="entry name" value="FAD/NAD(P)-binding domain"/>
    <property type="match status" value="2"/>
</dbReference>
<proteinExistence type="predicted"/>
<evidence type="ECO:0000256" key="2">
    <source>
        <dbReference type="ARBA" id="ARBA00022630"/>
    </source>
</evidence>
<evidence type="ECO:0000259" key="6">
    <source>
        <dbReference type="Pfam" id="PF14759"/>
    </source>
</evidence>
<evidence type="ECO:0000313" key="8">
    <source>
        <dbReference type="Proteomes" id="UP000318578"/>
    </source>
</evidence>
<name>A0A557ZZT2_9PSEU</name>
<dbReference type="RefSeq" id="WP_144643504.1">
    <property type="nucleotide sequence ID" value="NZ_BNAX01000029.1"/>
</dbReference>
<dbReference type="Proteomes" id="UP000318578">
    <property type="component" value="Unassembled WGS sequence"/>
</dbReference>
<evidence type="ECO:0000313" key="7">
    <source>
        <dbReference type="EMBL" id="TVT17530.1"/>
    </source>
</evidence>
<comment type="caution">
    <text evidence="7">The sequence shown here is derived from an EMBL/GenBank/DDBJ whole genome shotgun (WGS) entry which is preliminary data.</text>
</comment>
<dbReference type="InterPro" id="IPR023753">
    <property type="entry name" value="FAD/NAD-binding_dom"/>
</dbReference>
<dbReference type="InterPro" id="IPR016156">
    <property type="entry name" value="FAD/NAD-linked_Rdtase_dimer_sf"/>
</dbReference>
<sequence length="404" mass="41973">MSRPTTVIVGASIGGVRAAQALRAEGYDGEVVLVGDETALPYDKPPLSKAFLAGKATAADITLLDEEQAAAAGVRLELGNGATGLDLAARKVELADGSRLSFDDLVLATGARARPSPWGGRSGVHVVRTAADALALREDLRRGGPLVIVGAGFVGAEIAATATALGIAEVTLVDPVAVPLSRVLNPAVAERFGALHAERGVTTRFGVGVTGIDSGGVRLTDGTRLDAATVVVGIGAVPNDEWLRGSGLTIDDGVVCDRFSRASEDVHALGDVARWFHPRHGRLVRAEHWTNAVEQAACVAHNIVHPGTPRAHAPVEYVWSDQYDWKIQLAGRTGGELAHVLVPGPDPARAFAVLYADRGGGFAGAVVVNWPRASLIARRALAATAALDTVQADIEALTAKEERV</sequence>
<keyword evidence="3" id="KW-0274">FAD</keyword>
<dbReference type="Pfam" id="PF07992">
    <property type="entry name" value="Pyr_redox_2"/>
    <property type="match status" value="1"/>
</dbReference>
<gene>
    <name evidence="7" type="ORF">FNH06_31075</name>
</gene>
<dbReference type="Gene3D" id="3.50.50.60">
    <property type="entry name" value="FAD/NAD(P)-binding domain"/>
    <property type="match status" value="2"/>
</dbReference>
<feature type="domain" description="Reductase C-terminal" evidence="6">
    <location>
        <begin position="317"/>
        <end position="391"/>
    </location>
</feature>
<accession>A0A557ZZT2</accession>
<dbReference type="PANTHER" id="PTHR43557:SF2">
    <property type="entry name" value="RIESKE DOMAIN-CONTAINING PROTEIN-RELATED"/>
    <property type="match status" value="1"/>
</dbReference>
<dbReference type="AlphaFoldDB" id="A0A557ZZT2"/>
<protein>
    <submittedName>
        <fullName evidence="7">NAD(P)/FAD-dependent oxidoreductase</fullName>
    </submittedName>
</protein>
<dbReference type="Gene3D" id="3.30.390.30">
    <property type="match status" value="1"/>
</dbReference>
<organism evidence="7 8">
    <name type="scientific">Amycolatopsis acidiphila</name>
    <dbReference type="NCBI Taxonomy" id="715473"/>
    <lineage>
        <taxon>Bacteria</taxon>
        <taxon>Bacillati</taxon>
        <taxon>Actinomycetota</taxon>
        <taxon>Actinomycetes</taxon>
        <taxon>Pseudonocardiales</taxon>
        <taxon>Pseudonocardiaceae</taxon>
        <taxon>Amycolatopsis</taxon>
    </lineage>
</organism>
<dbReference type="PRINTS" id="PR00368">
    <property type="entry name" value="FADPNR"/>
</dbReference>
<dbReference type="SUPFAM" id="SSF55424">
    <property type="entry name" value="FAD/NAD-linked reductases, dimerisation (C-terminal) domain"/>
    <property type="match status" value="1"/>
</dbReference>
<dbReference type="EMBL" id="VJZA01000077">
    <property type="protein sequence ID" value="TVT17530.1"/>
    <property type="molecule type" value="Genomic_DNA"/>
</dbReference>
<reference evidence="7 8" key="1">
    <citation type="submission" date="2019-07" db="EMBL/GenBank/DDBJ databases">
        <title>New species of Amycolatopsis and Streptomyces.</title>
        <authorList>
            <person name="Duangmal K."/>
            <person name="Teo W.F.A."/>
            <person name="Lipun K."/>
        </authorList>
    </citation>
    <scope>NUCLEOTIDE SEQUENCE [LARGE SCALE GENOMIC DNA]</scope>
    <source>
        <strain evidence="7 8">JCM 30562</strain>
    </source>
</reference>
<keyword evidence="4" id="KW-0560">Oxidoreductase</keyword>
<dbReference type="PANTHER" id="PTHR43557">
    <property type="entry name" value="APOPTOSIS-INDUCING FACTOR 1"/>
    <property type="match status" value="1"/>
</dbReference>
<evidence type="ECO:0000256" key="4">
    <source>
        <dbReference type="ARBA" id="ARBA00023002"/>
    </source>
</evidence>
<dbReference type="InterPro" id="IPR050446">
    <property type="entry name" value="FAD-oxidoreductase/Apoptosis"/>
</dbReference>
<dbReference type="InterPro" id="IPR036188">
    <property type="entry name" value="FAD/NAD-bd_sf"/>
</dbReference>
<dbReference type="Pfam" id="PF14759">
    <property type="entry name" value="Reductase_C"/>
    <property type="match status" value="1"/>
</dbReference>
<keyword evidence="8" id="KW-1185">Reference proteome</keyword>